<dbReference type="AlphaFoldDB" id="A0A699WTR4"/>
<protein>
    <submittedName>
        <fullName evidence="2">Uncharacterized protein</fullName>
    </submittedName>
</protein>
<comment type="caution">
    <text evidence="2">The sequence shown here is derived from an EMBL/GenBank/DDBJ whole genome shotgun (WGS) entry which is preliminary data.</text>
</comment>
<feature type="non-terminal residue" evidence="2">
    <location>
        <position position="1"/>
    </location>
</feature>
<evidence type="ECO:0000313" key="2">
    <source>
        <dbReference type="EMBL" id="GFD50985.1"/>
    </source>
</evidence>
<reference evidence="2" key="1">
    <citation type="journal article" date="2019" name="Sci. Rep.">
        <title>Draft genome of Tanacetum cinerariifolium, the natural source of mosquito coil.</title>
        <authorList>
            <person name="Yamashiro T."/>
            <person name="Shiraishi A."/>
            <person name="Satake H."/>
            <person name="Nakayama K."/>
        </authorList>
    </citation>
    <scope>NUCLEOTIDE SEQUENCE</scope>
</reference>
<sequence length="26" mass="2919">DEEISNDDGEASEGGDFNELFQEEQD</sequence>
<dbReference type="EMBL" id="BKCJ011764236">
    <property type="protein sequence ID" value="GFD50985.1"/>
    <property type="molecule type" value="Genomic_DNA"/>
</dbReference>
<name>A0A699WTR4_TANCI</name>
<organism evidence="2">
    <name type="scientific">Tanacetum cinerariifolium</name>
    <name type="common">Dalmatian daisy</name>
    <name type="synonym">Chrysanthemum cinerariifolium</name>
    <dbReference type="NCBI Taxonomy" id="118510"/>
    <lineage>
        <taxon>Eukaryota</taxon>
        <taxon>Viridiplantae</taxon>
        <taxon>Streptophyta</taxon>
        <taxon>Embryophyta</taxon>
        <taxon>Tracheophyta</taxon>
        <taxon>Spermatophyta</taxon>
        <taxon>Magnoliopsida</taxon>
        <taxon>eudicotyledons</taxon>
        <taxon>Gunneridae</taxon>
        <taxon>Pentapetalae</taxon>
        <taxon>asterids</taxon>
        <taxon>campanulids</taxon>
        <taxon>Asterales</taxon>
        <taxon>Asteraceae</taxon>
        <taxon>Asteroideae</taxon>
        <taxon>Anthemideae</taxon>
        <taxon>Anthemidinae</taxon>
        <taxon>Tanacetum</taxon>
    </lineage>
</organism>
<gene>
    <name evidence="2" type="ORF">Tci_922954</name>
</gene>
<accession>A0A699WTR4</accession>
<feature type="region of interest" description="Disordered" evidence="1">
    <location>
        <begin position="1"/>
        <end position="26"/>
    </location>
</feature>
<evidence type="ECO:0000256" key="1">
    <source>
        <dbReference type="SAM" id="MobiDB-lite"/>
    </source>
</evidence>
<feature type="compositionally biased region" description="Acidic residues" evidence="1">
    <location>
        <begin position="1"/>
        <end position="13"/>
    </location>
</feature>
<proteinExistence type="predicted"/>